<comment type="caution">
    <text evidence="1">The sequence shown here is derived from an EMBL/GenBank/DDBJ whole genome shotgun (WGS) entry which is preliminary data.</text>
</comment>
<dbReference type="InterPro" id="IPR050661">
    <property type="entry name" value="BglG_antiterminators"/>
</dbReference>
<dbReference type="AlphaFoldDB" id="A0A0V8QCS5"/>
<organism evidence="1 2">
    <name type="scientific">Acetivibrio ethanolgignens</name>
    <dbReference type="NCBI Taxonomy" id="290052"/>
    <lineage>
        <taxon>Bacteria</taxon>
        <taxon>Bacillati</taxon>
        <taxon>Bacillota</taxon>
        <taxon>Clostridia</taxon>
        <taxon>Eubacteriales</taxon>
        <taxon>Oscillospiraceae</taxon>
        <taxon>Acetivibrio</taxon>
    </lineage>
</organism>
<sequence>MLSERGLQIIEKLIDNNRIPITSKTLALHLGVSERSVKTYINEVSDFCSEHGMTLKRKTGTGFVADFTEEQIKQINDMKRDKIPKNSENTISILTE</sequence>
<dbReference type="InterPro" id="IPR036388">
    <property type="entry name" value="WH-like_DNA-bd_sf"/>
</dbReference>
<dbReference type="RefSeq" id="WP_058353473.1">
    <property type="nucleotide sequence ID" value="NZ_CABMMD010000177.1"/>
</dbReference>
<dbReference type="Proteomes" id="UP000054874">
    <property type="component" value="Unassembled WGS sequence"/>
</dbReference>
<evidence type="ECO:0000313" key="2">
    <source>
        <dbReference type="Proteomes" id="UP000054874"/>
    </source>
</evidence>
<evidence type="ECO:0000313" key="1">
    <source>
        <dbReference type="EMBL" id="KSV58282.1"/>
    </source>
</evidence>
<name>A0A0V8QCS5_9FIRM</name>
<dbReference type="PANTHER" id="PTHR30185">
    <property type="entry name" value="CRYPTIC BETA-GLUCOSIDE BGL OPERON ANTITERMINATOR"/>
    <property type="match status" value="1"/>
</dbReference>
<reference evidence="1 2" key="1">
    <citation type="submission" date="2015-11" db="EMBL/GenBank/DDBJ databases">
        <title>Butyribacter intestini gen. nov., sp. nov., a butyric acid-producing bacterium of the family Lachnospiraceae isolated from the human faeces.</title>
        <authorList>
            <person name="Zou Y."/>
            <person name="Xue W."/>
            <person name="Luo G."/>
            <person name="Lv M."/>
        </authorList>
    </citation>
    <scope>NUCLEOTIDE SEQUENCE [LARGE SCALE GENOMIC DNA]</scope>
    <source>
        <strain evidence="1 2">ACET-33324</strain>
    </source>
</reference>
<dbReference type="Gene3D" id="1.10.10.10">
    <property type="entry name" value="Winged helix-like DNA-binding domain superfamily/Winged helix DNA-binding domain"/>
    <property type="match status" value="1"/>
</dbReference>
<keyword evidence="2" id="KW-1185">Reference proteome</keyword>
<dbReference type="EMBL" id="LNAM01000177">
    <property type="protein sequence ID" value="KSV58282.1"/>
    <property type="molecule type" value="Genomic_DNA"/>
</dbReference>
<dbReference type="OrthoDB" id="3175596at2"/>
<proteinExistence type="predicted"/>
<gene>
    <name evidence="1" type="ORF">ASU35_13310</name>
</gene>
<protein>
    <submittedName>
        <fullName evidence="1">Uncharacterized protein</fullName>
    </submittedName>
</protein>
<accession>A0A0V8QCS5</accession>
<dbReference type="STRING" id="290052.ASU35_13310"/>
<dbReference type="PANTHER" id="PTHR30185:SF15">
    <property type="entry name" value="CRYPTIC BETA-GLUCOSIDE BGL OPERON ANTITERMINATOR"/>
    <property type="match status" value="1"/>
</dbReference>